<feature type="transmembrane region" description="Helical" evidence="7">
    <location>
        <begin position="7"/>
        <end position="30"/>
    </location>
</feature>
<dbReference type="EMBL" id="JBHSDU010000003">
    <property type="protein sequence ID" value="MFC4310667.1"/>
    <property type="molecule type" value="Genomic_DNA"/>
</dbReference>
<dbReference type="SUPFAM" id="SSF103473">
    <property type="entry name" value="MFS general substrate transporter"/>
    <property type="match status" value="1"/>
</dbReference>
<comment type="subcellular location">
    <subcellularLocation>
        <location evidence="1">Cell membrane</location>
        <topology evidence="1">Multi-pass membrane protein</topology>
    </subcellularLocation>
</comment>
<comment type="caution">
    <text evidence="8">The sequence shown here is derived from an EMBL/GenBank/DDBJ whole genome shotgun (WGS) entry which is preliminary data.</text>
</comment>
<dbReference type="Pfam" id="PF05977">
    <property type="entry name" value="MFS_3"/>
    <property type="match status" value="1"/>
</dbReference>
<gene>
    <name evidence="8" type="ORF">ACFPN2_16360</name>
</gene>
<dbReference type="Proteomes" id="UP001595904">
    <property type="component" value="Unassembled WGS sequence"/>
</dbReference>
<evidence type="ECO:0000256" key="1">
    <source>
        <dbReference type="ARBA" id="ARBA00004651"/>
    </source>
</evidence>
<dbReference type="PANTHER" id="PTHR23513:SF9">
    <property type="entry name" value="ENTEROBACTIN EXPORTER ENTS"/>
    <property type="match status" value="1"/>
</dbReference>
<feature type="transmembrane region" description="Helical" evidence="7">
    <location>
        <begin position="251"/>
        <end position="270"/>
    </location>
</feature>
<evidence type="ECO:0000256" key="7">
    <source>
        <dbReference type="SAM" id="Phobius"/>
    </source>
</evidence>
<dbReference type="InterPro" id="IPR010290">
    <property type="entry name" value="TM_effector"/>
</dbReference>
<evidence type="ECO:0000313" key="8">
    <source>
        <dbReference type="EMBL" id="MFC4310667.1"/>
    </source>
</evidence>
<sequence>MLRHPNLLCFIGGRFLASLGAQIQVVAVGWQMYDITGDPLDLGLIGLSQFIPFVTLIFPAGHAADNHNRARIVTTCYFTSSICALALLIMTLHGLLSAWPIFMVMMVLGASRAFSMPASQSLLPNLVPTDAFRRAVALNSSSQQIATIIGPAVGGVLYLAGPSVVYATVMTLALTAAALMFQVRGGSELVNPTREPLSLQNLLSGLKFVRSRPVVLGAISLDLFAVMLGGATALMPMFASDILHVGPTGLGLLRTAPGIGAAACGLLLALSPISRHVGSWMFGGVAMFGIATIVFGLSTNFYLSMTALVVLGASDMVSVYVRHLLVQLDTPDYIRGRVSAVSSVFIGASNELGDFESGVMAKWWGAVRAVIIGGVATLVVTGLWSRFFPVLWKMQEFPEQKK</sequence>
<evidence type="ECO:0000256" key="6">
    <source>
        <dbReference type="ARBA" id="ARBA00023136"/>
    </source>
</evidence>
<keyword evidence="2" id="KW-0813">Transport</keyword>
<keyword evidence="4 7" id="KW-0812">Transmembrane</keyword>
<feature type="transmembrane region" description="Helical" evidence="7">
    <location>
        <begin position="136"/>
        <end position="158"/>
    </location>
</feature>
<name>A0ABV8SUH9_9GAMM</name>
<dbReference type="CDD" id="cd06173">
    <property type="entry name" value="MFS_MefA_like"/>
    <property type="match status" value="1"/>
</dbReference>
<feature type="transmembrane region" description="Helical" evidence="7">
    <location>
        <begin position="277"/>
        <end position="295"/>
    </location>
</feature>
<evidence type="ECO:0000256" key="5">
    <source>
        <dbReference type="ARBA" id="ARBA00022989"/>
    </source>
</evidence>
<feature type="transmembrane region" description="Helical" evidence="7">
    <location>
        <begin position="369"/>
        <end position="392"/>
    </location>
</feature>
<accession>A0ABV8SUH9</accession>
<reference evidence="9" key="1">
    <citation type="journal article" date="2019" name="Int. J. Syst. Evol. Microbiol.">
        <title>The Global Catalogue of Microorganisms (GCM) 10K type strain sequencing project: providing services to taxonomists for standard genome sequencing and annotation.</title>
        <authorList>
            <consortium name="The Broad Institute Genomics Platform"/>
            <consortium name="The Broad Institute Genome Sequencing Center for Infectious Disease"/>
            <person name="Wu L."/>
            <person name="Ma J."/>
        </authorList>
    </citation>
    <scope>NUCLEOTIDE SEQUENCE [LARGE SCALE GENOMIC DNA]</scope>
    <source>
        <strain evidence="9">CGMCC 1.10759</strain>
    </source>
</reference>
<evidence type="ECO:0000256" key="3">
    <source>
        <dbReference type="ARBA" id="ARBA00022475"/>
    </source>
</evidence>
<proteinExistence type="predicted"/>
<dbReference type="RefSeq" id="WP_380598339.1">
    <property type="nucleotide sequence ID" value="NZ_JBHSDU010000003.1"/>
</dbReference>
<dbReference type="PANTHER" id="PTHR23513">
    <property type="entry name" value="INTEGRAL MEMBRANE EFFLUX PROTEIN-RELATED"/>
    <property type="match status" value="1"/>
</dbReference>
<dbReference type="InterPro" id="IPR036259">
    <property type="entry name" value="MFS_trans_sf"/>
</dbReference>
<keyword evidence="5 7" id="KW-1133">Transmembrane helix</keyword>
<keyword evidence="9" id="KW-1185">Reference proteome</keyword>
<feature type="transmembrane region" description="Helical" evidence="7">
    <location>
        <begin position="214"/>
        <end position="239"/>
    </location>
</feature>
<protein>
    <submittedName>
        <fullName evidence="8">MFS transporter</fullName>
    </submittedName>
</protein>
<organism evidence="8 9">
    <name type="scientific">Steroidobacter flavus</name>
    <dbReference type="NCBI Taxonomy" id="1842136"/>
    <lineage>
        <taxon>Bacteria</taxon>
        <taxon>Pseudomonadati</taxon>
        <taxon>Pseudomonadota</taxon>
        <taxon>Gammaproteobacteria</taxon>
        <taxon>Steroidobacterales</taxon>
        <taxon>Steroidobacteraceae</taxon>
        <taxon>Steroidobacter</taxon>
    </lineage>
</organism>
<dbReference type="Gene3D" id="1.20.1250.20">
    <property type="entry name" value="MFS general substrate transporter like domains"/>
    <property type="match status" value="1"/>
</dbReference>
<evidence type="ECO:0000256" key="4">
    <source>
        <dbReference type="ARBA" id="ARBA00022692"/>
    </source>
</evidence>
<feature type="transmembrane region" description="Helical" evidence="7">
    <location>
        <begin position="42"/>
        <end position="60"/>
    </location>
</feature>
<keyword evidence="6 7" id="KW-0472">Membrane</keyword>
<keyword evidence="3" id="KW-1003">Cell membrane</keyword>
<evidence type="ECO:0000256" key="2">
    <source>
        <dbReference type="ARBA" id="ARBA00022448"/>
    </source>
</evidence>
<evidence type="ECO:0000313" key="9">
    <source>
        <dbReference type="Proteomes" id="UP001595904"/>
    </source>
</evidence>